<evidence type="ECO:0000313" key="3">
    <source>
        <dbReference type="Proteomes" id="UP001165080"/>
    </source>
</evidence>
<feature type="region of interest" description="Disordered" evidence="1">
    <location>
        <begin position="291"/>
        <end position="330"/>
    </location>
</feature>
<dbReference type="EMBL" id="BRXU01000002">
    <property type="protein sequence ID" value="GLC49505.1"/>
    <property type="molecule type" value="Genomic_DNA"/>
</dbReference>
<comment type="caution">
    <text evidence="2">The sequence shown here is derived from an EMBL/GenBank/DDBJ whole genome shotgun (WGS) entry which is preliminary data.</text>
</comment>
<evidence type="ECO:0000256" key="1">
    <source>
        <dbReference type="SAM" id="MobiDB-lite"/>
    </source>
</evidence>
<reference evidence="2 3" key="1">
    <citation type="journal article" date="2023" name="Commun. Biol.">
        <title>Reorganization of the ancestral sex-determining regions during the evolution of trioecy in Pleodorina starrii.</title>
        <authorList>
            <person name="Takahashi K."/>
            <person name="Suzuki S."/>
            <person name="Kawai-Toyooka H."/>
            <person name="Yamamoto K."/>
            <person name="Hamaji T."/>
            <person name="Ootsuki R."/>
            <person name="Yamaguchi H."/>
            <person name="Kawachi M."/>
            <person name="Higashiyama T."/>
            <person name="Nozaki H."/>
        </authorList>
    </citation>
    <scope>NUCLEOTIDE SEQUENCE [LARGE SCALE GENOMIC DNA]</scope>
    <source>
        <strain evidence="2 3">NIES-4479</strain>
    </source>
</reference>
<organism evidence="2 3">
    <name type="scientific">Pleodorina starrii</name>
    <dbReference type="NCBI Taxonomy" id="330485"/>
    <lineage>
        <taxon>Eukaryota</taxon>
        <taxon>Viridiplantae</taxon>
        <taxon>Chlorophyta</taxon>
        <taxon>core chlorophytes</taxon>
        <taxon>Chlorophyceae</taxon>
        <taxon>CS clade</taxon>
        <taxon>Chlamydomonadales</taxon>
        <taxon>Volvocaceae</taxon>
        <taxon>Pleodorina</taxon>
    </lineage>
</organism>
<accession>A0A9W6BD05</accession>
<dbReference type="AlphaFoldDB" id="A0A9W6BD05"/>
<protein>
    <submittedName>
        <fullName evidence="2">Uncharacterized protein</fullName>
    </submittedName>
</protein>
<sequence length="406" mass="42093">MSGADLITATADSHASSQGVYTMATTAEHTSTTADMALGFSDAMPATPRLERCPSVTASASRRRALDPSRESRSLTAAATALLHKSIAAGADPAILQRSLVLLEAVCASVQQMRGSLGLPASIRASFERVFGVSPEDWFASVPEPELSSSELAALSEQKEAIAESIRAHDSQKAAPTCLPAKAAAMHRSITTLRALFHVRKSLKLQVLRESLALVSQESCDCVGVEDCTTYFSIVGAPELQPQQPVVQDRKACEDLRESLALVSGPCDFVSAEDCATFFREYGTDAALLRSSSSSSSSCGTDSSSRNLGSAADDSACAGPSPSPSPSSVVSPSADNTSCCAASSFQGGLSCCPASAPETAAEETEEPTAMAEATAKGCRSGGLKRKLRKLLRGVFGSCVGHSVDAL</sequence>
<evidence type="ECO:0000313" key="2">
    <source>
        <dbReference type="EMBL" id="GLC49505.1"/>
    </source>
</evidence>
<keyword evidence="3" id="KW-1185">Reference proteome</keyword>
<proteinExistence type="predicted"/>
<dbReference type="Proteomes" id="UP001165080">
    <property type="component" value="Unassembled WGS sequence"/>
</dbReference>
<feature type="region of interest" description="Disordered" evidence="1">
    <location>
        <begin position="53"/>
        <end position="72"/>
    </location>
</feature>
<gene>
    <name evidence="2" type="primary">PLESTMB000795</name>
    <name evidence="2" type="ORF">PLESTB_000226500</name>
</gene>
<name>A0A9W6BD05_9CHLO</name>